<protein>
    <recommendedName>
        <fullName evidence="5">L1 transposable element RRM domain-containing protein</fullName>
    </recommendedName>
</protein>
<reference evidence="3" key="2">
    <citation type="submission" date="2025-08" db="UniProtKB">
        <authorList>
            <consortium name="Ensembl"/>
        </authorList>
    </citation>
    <scope>IDENTIFICATION</scope>
</reference>
<dbReference type="PANTHER" id="PTHR11505">
    <property type="entry name" value="L1 TRANSPOSABLE ELEMENT-RELATED"/>
    <property type="match status" value="1"/>
</dbReference>
<sequence length="308" mass="33483">MPPKPRNVNSSGGAVSRPAATASSSAPSDPASAPMPPLPDVSGPSLNIATTDFKADLLASLREEMVGVFKTELATAMTDTLAQIKSELQAVTTELSGSISAIRAEVGELKGTVHTMEGSLTVCSDDVTSLQTKVESLSTQVLALESNCEDLEARSRRNNIRIVGLHEEDGPVTAAMISTLLMEAFDLEKPPLVDRAHRSLQPRPKPGERPRPVIAWMHYCGDCIDILQRARAKQRIKIKNAVVSIFPDFTAKTARARAAFNDIRRQLREIPDVRFGILHPARLRITRGNVTREFTSPGEANVFLKTLK</sequence>
<accession>A0A8C5DJ07</accession>
<evidence type="ECO:0008006" key="5">
    <source>
        <dbReference type="Google" id="ProtNLM"/>
    </source>
</evidence>
<feature type="region of interest" description="Disordered" evidence="2">
    <location>
        <begin position="1"/>
        <end position="44"/>
    </location>
</feature>
<dbReference type="AlphaFoldDB" id="A0A8C5DJ07"/>
<evidence type="ECO:0000256" key="1">
    <source>
        <dbReference type="SAM" id="Coils"/>
    </source>
</evidence>
<feature type="coiled-coil region" evidence="1">
    <location>
        <begin position="127"/>
        <end position="154"/>
    </location>
</feature>
<keyword evidence="4" id="KW-1185">Reference proteome</keyword>
<reference evidence="3" key="3">
    <citation type="submission" date="2025-09" db="UniProtKB">
        <authorList>
            <consortium name="Ensembl"/>
        </authorList>
    </citation>
    <scope>IDENTIFICATION</scope>
</reference>
<dbReference type="Gene3D" id="1.20.5.340">
    <property type="match status" value="1"/>
</dbReference>
<evidence type="ECO:0000313" key="3">
    <source>
        <dbReference type="Ensembl" id="ENSGWIP00000003971.1"/>
    </source>
</evidence>
<evidence type="ECO:0000256" key="2">
    <source>
        <dbReference type="SAM" id="MobiDB-lite"/>
    </source>
</evidence>
<reference evidence="3" key="1">
    <citation type="submission" date="2020-06" db="EMBL/GenBank/DDBJ databases">
        <authorList>
            <consortium name="Wellcome Sanger Institute Data Sharing"/>
        </authorList>
    </citation>
    <scope>NUCLEOTIDE SEQUENCE [LARGE SCALE GENOMIC DNA]</scope>
</reference>
<evidence type="ECO:0000313" key="4">
    <source>
        <dbReference type="Proteomes" id="UP000694680"/>
    </source>
</evidence>
<dbReference type="InterPro" id="IPR004244">
    <property type="entry name" value="Transposase_22"/>
</dbReference>
<dbReference type="Gene3D" id="3.30.70.1820">
    <property type="entry name" value="L1 transposable element, RRM domain"/>
    <property type="match status" value="1"/>
</dbReference>
<feature type="compositionally biased region" description="Low complexity" evidence="2">
    <location>
        <begin position="14"/>
        <end position="32"/>
    </location>
</feature>
<proteinExistence type="predicted"/>
<name>A0A8C5DJ07_GOUWI</name>
<dbReference type="Proteomes" id="UP000694680">
    <property type="component" value="Chromosome 9"/>
</dbReference>
<keyword evidence="1" id="KW-0175">Coiled coil</keyword>
<dbReference type="Ensembl" id="ENSGWIT00000004270.1">
    <property type="protein sequence ID" value="ENSGWIP00000003971.1"/>
    <property type="gene ID" value="ENSGWIG00000002133.1"/>
</dbReference>
<organism evidence="3 4">
    <name type="scientific">Gouania willdenowi</name>
    <name type="common">Blunt-snouted clingfish</name>
    <name type="synonym">Lepadogaster willdenowi</name>
    <dbReference type="NCBI Taxonomy" id="441366"/>
    <lineage>
        <taxon>Eukaryota</taxon>
        <taxon>Metazoa</taxon>
        <taxon>Chordata</taxon>
        <taxon>Craniata</taxon>
        <taxon>Vertebrata</taxon>
        <taxon>Euteleostomi</taxon>
        <taxon>Actinopterygii</taxon>
        <taxon>Neopterygii</taxon>
        <taxon>Teleostei</taxon>
        <taxon>Neoteleostei</taxon>
        <taxon>Acanthomorphata</taxon>
        <taxon>Ovalentaria</taxon>
        <taxon>Blenniimorphae</taxon>
        <taxon>Blenniiformes</taxon>
        <taxon>Gobiesocoidei</taxon>
        <taxon>Gobiesocidae</taxon>
        <taxon>Gobiesocinae</taxon>
        <taxon>Gouania</taxon>
    </lineage>
</organism>